<dbReference type="GO" id="GO:0006164">
    <property type="term" value="P:purine nucleotide biosynthetic process"/>
    <property type="evidence" value="ECO:0007669"/>
    <property type="project" value="TreeGrafter"/>
</dbReference>
<dbReference type="OrthoDB" id="324294at2"/>
<sequence length="307" mass="34005">MTLILGFDDYLIPAQQLAKSLSMPFKRIVLHRFPDGETKVLLPVTLPKQVIICRTLNQPNEKLIELIITAAAARAQGVKFITLVAPYLCYMRQDTAFHEGEAISQKIIGKLLGDYFDRVITIDPHLHRINNLSEAISSQAIALHASNAMSTFLQQHFNQPVLVGPDEESAQWVQAIAKPHNWHYTIATKKRFDDKNVKVSLATNSDTGDKNSGRNKNNKALSLTNRDVILVDDIASTGKTLEQAVEQIQLQAPSSISIIVTHAFFVDDAITRLTLMGVANIWSSDSVLHSSNAFSIVDTIAETLQSH</sequence>
<evidence type="ECO:0000313" key="6">
    <source>
        <dbReference type="Proteomes" id="UP000202259"/>
    </source>
</evidence>
<name>A0A222GBX6_9GAMM</name>
<evidence type="ECO:0000313" key="5">
    <source>
        <dbReference type="EMBL" id="ASP49395.1"/>
    </source>
</evidence>
<dbReference type="InterPro" id="IPR000836">
    <property type="entry name" value="PRTase_dom"/>
</dbReference>
<dbReference type="PANTHER" id="PTHR10210:SF41">
    <property type="entry name" value="RIBOSE-PHOSPHATE PYROPHOSPHOKINASE 1, CHLOROPLASTIC"/>
    <property type="match status" value="1"/>
</dbReference>
<dbReference type="GO" id="GO:0002189">
    <property type="term" value="C:ribose phosphate diphosphokinase complex"/>
    <property type="evidence" value="ECO:0007669"/>
    <property type="project" value="TreeGrafter"/>
</dbReference>
<evidence type="ECO:0000259" key="4">
    <source>
        <dbReference type="Pfam" id="PF13793"/>
    </source>
</evidence>
<dbReference type="InterPro" id="IPR029057">
    <property type="entry name" value="PRTase-like"/>
</dbReference>
<evidence type="ECO:0000259" key="3">
    <source>
        <dbReference type="Pfam" id="PF00156"/>
    </source>
</evidence>
<dbReference type="NCBIfam" id="TIGR01251">
    <property type="entry name" value="ribP_PPkin"/>
    <property type="match status" value="1"/>
</dbReference>
<dbReference type="Proteomes" id="UP000202259">
    <property type="component" value="Chromosome"/>
</dbReference>
<dbReference type="Pfam" id="PF00156">
    <property type="entry name" value="Pribosyltran"/>
    <property type="match status" value="1"/>
</dbReference>
<proteinExistence type="inferred from homology"/>
<dbReference type="RefSeq" id="WP_081153346.1">
    <property type="nucleotide sequence ID" value="NZ_CP020465.1"/>
</dbReference>
<dbReference type="KEGG" id="cber:B5D82_17445"/>
<evidence type="ECO:0000256" key="1">
    <source>
        <dbReference type="ARBA" id="ARBA00022727"/>
    </source>
</evidence>
<dbReference type="InterPro" id="IPR029099">
    <property type="entry name" value="Pribosyltran_N"/>
</dbReference>
<dbReference type="Gene3D" id="3.40.50.2020">
    <property type="match status" value="2"/>
</dbReference>
<reference evidence="5 6" key="1">
    <citation type="submission" date="2017-08" db="EMBL/GenBank/DDBJ databases">
        <title>Complete genome of Colwellia sp. NB097-1, a psychrophile bacterium ioslated from Bering Sea.</title>
        <authorList>
            <person name="Chen X."/>
        </authorList>
    </citation>
    <scope>NUCLEOTIDE SEQUENCE [LARGE SCALE GENOMIC DNA]</scope>
    <source>
        <strain evidence="5 6">NB097-1</strain>
    </source>
</reference>
<feature type="domain" description="Phosphoribosyltransferase" evidence="3">
    <location>
        <begin position="140"/>
        <end position="262"/>
    </location>
</feature>
<keyword evidence="6" id="KW-1185">Reference proteome</keyword>
<dbReference type="InterPro" id="IPR005946">
    <property type="entry name" value="Rib-P_diPkinase"/>
</dbReference>
<dbReference type="SUPFAM" id="SSF53271">
    <property type="entry name" value="PRTase-like"/>
    <property type="match status" value="2"/>
</dbReference>
<dbReference type="GO" id="GO:0006015">
    <property type="term" value="P:5-phosphoribose 1-diphosphate biosynthetic process"/>
    <property type="evidence" value="ECO:0007669"/>
    <property type="project" value="TreeGrafter"/>
</dbReference>
<dbReference type="GO" id="GO:0005737">
    <property type="term" value="C:cytoplasm"/>
    <property type="evidence" value="ECO:0007669"/>
    <property type="project" value="TreeGrafter"/>
</dbReference>
<comment type="similarity">
    <text evidence="2">Belongs to the ribose-phosphate pyrophosphokinase family.</text>
</comment>
<dbReference type="EMBL" id="CP020465">
    <property type="protein sequence ID" value="ASP49395.1"/>
    <property type="molecule type" value="Genomic_DNA"/>
</dbReference>
<feature type="domain" description="Ribose-phosphate pyrophosphokinase N-terminal" evidence="4">
    <location>
        <begin position="14"/>
        <end position="112"/>
    </location>
</feature>
<dbReference type="GO" id="GO:0004749">
    <property type="term" value="F:ribose phosphate diphosphokinase activity"/>
    <property type="evidence" value="ECO:0007669"/>
    <property type="project" value="TreeGrafter"/>
</dbReference>
<dbReference type="AlphaFoldDB" id="A0A222GBX6"/>
<dbReference type="SMART" id="SM01400">
    <property type="entry name" value="Pribosyltran_N"/>
    <property type="match status" value="1"/>
</dbReference>
<keyword evidence="1 2" id="KW-0545">Nucleotide biosynthesis</keyword>
<organism evidence="5 6">
    <name type="scientific">Cognaticolwellia beringensis</name>
    <dbReference type="NCBI Taxonomy" id="1967665"/>
    <lineage>
        <taxon>Bacteria</taxon>
        <taxon>Pseudomonadati</taxon>
        <taxon>Pseudomonadota</taxon>
        <taxon>Gammaproteobacteria</taxon>
        <taxon>Alteromonadales</taxon>
        <taxon>Colwelliaceae</taxon>
        <taxon>Cognaticolwellia</taxon>
    </lineage>
</organism>
<gene>
    <name evidence="5" type="ORF">B5D82_17445</name>
</gene>
<dbReference type="NCBIfam" id="NF005537">
    <property type="entry name" value="PRK07199.1"/>
    <property type="match status" value="1"/>
</dbReference>
<dbReference type="GO" id="GO:0000287">
    <property type="term" value="F:magnesium ion binding"/>
    <property type="evidence" value="ECO:0007669"/>
    <property type="project" value="InterPro"/>
</dbReference>
<protein>
    <submittedName>
        <fullName evidence="5">Uncharacterized protein</fullName>
    </submittedName>
</protein>
<dbReference type="Pfam" id="PF13793">
    <property type="entry name" value="Pribosyltran_N"/>
    <property type="match status" value="1"/>
</dbReference>
<accession>A0A222GBX6</accession>
<dbReference type="PANTHER" id="PTHR10210">
    <property type="entry name" value="RIBOSE-PHOSPHATE DIPHOSPHOKINASE FAMILY MEMBER"/>
    <property type="match status" value="1"/>
</dbReference>
<dbReference type="CDD" id="cd06223">
    <property type="entry name" value="PRTases_typeI"/>
    <property type="match status" value="1"/>
</dbReference>
<evidence type="ECO:0000256" key="2">
    <source>
        <dbReference type="RuleBase" id="RU004324"/>
    </source>
</evidence>